<keyword evidence="2" id="KW-1133">Transmembrane helix</keyword>
<dbReference type="InterPro" id="IPR014717">
    <property type="entry name" value="Transl_elong_EF1B/ribsomal_bS6"/>
</dbReference>
<dbReference type="OrthoDB" id="2080898at2"/>
<accession>A0A845L400</accession>
<feature type="compositionally biased region" description="Low complexity" evidence="1">
    <location>
        <begin position="367"/>
        <end position="381"/>
    </location>
</feature>
<name>A0A845L400_9FIRM</name>
<evidence type="ECO:0000313" key="4">
    <source>
        <dbReference type="Proteomes" id="UP000463470"/>
    </source>
</evidence>
<dbReference type="InterPro" id="IPR007445">
    <property type="entry name" value="PilO"/>
</dbReference>
<dbReference type="Gene3D" id="3.30.70.60">
    <property type="match status" value="1"/>
</dbReference>
<feature type="transmembrane region" description="Helical" evidence="2">
    <location>
        <begin position="39"/>
        <end position="57"/>
    </location>
</feature>
<protein>
    <submittedName>
        <fullName evidence="3">Type 4a pilus biogenesis protein PilO</fullName>
    </submittedName>
</protein>
<reference evidence="3 4" key="1">
    <citation type="submission" date="2020-01" db="EMBL/GenBank/DDBJ databases">
        <title>Whole-genome sequence of Heliobacterium undosum DSM 13378.</title>
        <authorList>
            <person name="Kyndt J.A."/>
            <person name="Meyer T.E."/>
        </authorList>
    </citation>
    <scope>NUCLEOTIDE SEQUENCE [LARGE SCALE GENOMIC DNA]</scope>
    <source>
        <strain evidence="3 4">DSM 13378</strain>
    </source>
</reference>
<dbReference type="EMBL" id="WXEY01000001">
    <property type="protein sequence ID" value="MZP28488.1"/>
    <property type="molecule type" value="Genomic_DNA"/>
</dbReference>
<evidence type="ECO:0000256" key="2">
    <source>
        <dbReference type="SAM" id="Phobius"/>
    </source>
</evidence>
<gene>
    <name evidence="3" type="primary">pilO</name>
    <name evidence="3" type="ORF">GTO91_01955</name>
</gene>
<dbReference type="Proteomes" id="UP000463470">
    <property type="component" value="Unassembled WGS sequence"/>
</dbReference>
<keyword evidence="4" id="KW-1185">Reference proteome</keyword>
<evidence type="ECO:0000256" key="1">
    <source>
        <dbReference type="SAM" id="MobiDB-lite"/>
    </source>
</evidence>
<keyword evidence="2" id="KW-0812">Transmembrane</keyword>
<evidence type="ECO:0000313" key="3">
    <source>
        <dbReference type="EMBL" id="MZP28488.1"/>
    </source>
</evidence>
<feature type="region of interest" description="Disordered" evidence="1">
    <location>
        <begin position="330"/>
        <end position="349"/>
    </location>
</feature>
<sequence>MKMGKFQFPSFKNLFPPSWFQINLGESNWWSVRTRREKVLLAILAASVSITSLYILVLEGQMDQFAVLSNEIPLSKQKLDSAKRRIERLPQIEQELVNSRTRYNHQFHAYPSELTTGEMALLVGEAAKASNVTIKYFVPLPKLDRPDREGKLISEIPVNMVVEGAFDALVDFSSRVETLRGGALVRNFAITWENREKEKENQSKAKGNDAKKDSVNVLLELIDVVITTFSKSPSGEVNVQQKSVGNVTIRLPRAEAPADPNVKPKTTMLNAAFTVSFFEVGAGGNSDTINLEQYPLGRQNPFEPRVWDDTNPWLREVGQLPDSVLKNGGTSQGIPWSPPSNVAPGAAPTLPGASGLPTIPVLPGIPSIPGLPSLPGLTPNPSADPMAPSIPTIPRLPSIPPKAGDSART</sequence>
<dbReference type="AlphaFoldDB" id="A0A845L400"/>
<comment type="caution">
    <text evidence="3">The sequence shown here is derived from an EMBL/GenBank/DDBJ whole genome shotgun (WGS) entry which is preliminary data.</text>
</comment>
<keyword evidence="2" id="KW-0472">Membrane</keyword>
<dbReference type="Pfam" id="PF04350">
    <property type="entry name" value="PilO"/>
    <property type="match status" value="1"/>
</dbReference>
<dbReference type="RefSeq" id="WP_161253984.1">
    <property type="nucleotide sequence ID" value="NZ_WXEY01000001.1"/>
</dbReference>
<feature type="region of interest" description="Disordered" evidence="1">
    <location>
        <begin position="367"/>
        <end position="409"/>
    </location>
</feature>
<organism evidence="3 4">
    <name type="scientific">Heliomicrobium undosum</name>
    <dbReference type="NCBI Taxonomy" id="121734"/>
    <lineage>
        <taxon>Bacteria</taxon>
        <taxon>Bacillati</taxon>
        <taxon>Bacillota</taxon>
        <taxon>Clostridia</taxon>
        <taxon>Eubacteriales</taxon>
        <taxon>Heliobacteriaceae</taxon>
        <taxon>Heliomicrobium</taxon>
    </lineage>
</organism>
<proteinExistence type="predicted"/>
<dbReference type="GO" id="GO:0043107">
    <property type="term" value="P:type IV pilus-dependent motility"/>
    <property type="evidence" value="ECO:0007669"/>
    <property type="project" value="InterPro"/>
</dbReference>
<dbReference type="GO" id="GO:0043683">
    <property type="term" value="P:type IV pilus assembly"/>
    <property type="evidence" value="ECO:0007669"/>
    <property type="project" value="InterPro"/>
</dbReference>